<organism evidence="3 4">
    <name type="scientific">Metabacillus idriensis</name>
    <dbReference type="NCBI Taxonomy" id="324768"/>
    <lineage>
        <taxon>Bacteria</taxon>
        <taxon>Bacillati</taxon>
        <taxon>Bacillota</taxon>
        <taxon>Bacilli</taxon>
        <taxon>Bacillales</taxon>
        <taxon>Bacillaceae</taxon>
        <taxon>Metabacillus</taxon>
    </lineage>
</organism>
<gene>
    <name evidence="3" type="ORF">GJU41_11290</name>
</gene>
<dbReference type="InterPro" id="IPR022770">
    <property type="entry name" value="IucA/IucC-like_C"/>
</dbReference>
<dbReference type="GO" id="GO:0051537">
    <property type="term" value="F:2 iron, 2 sulfur cluster binding"/>
    <property type="evidence" value="ECO:0007669"/>
    <property type="project" value="InterPro"/>
</dbReference>
<evidence type="ECO:0000259" key="1">
    <source>
        <dbReference type="Pfam" id="PF06276"/>
    </source>
</evidence>
<name>A0A6I2M8C9_9BACI</name>
<feature type="domain" description="Ferric siderophore reductase C-terminal" evidence="2">
    <location>
        <begin position="223"/>
        <end position="244"/>
    </location>
</feature>
<dbReference type="AlphaFoldDB" id="A0A6I2M8C9"/>
<sequence>MNHFTKEELGHLSRFRLSLERNDSVLSVDAANLLHPDFLSRYLMEIQPRIHSDRLNVTGSMLVKRYAFLAAMALFSMTVFGKKLNTDPANLSLVTDDEDPLWLPSFYFRSMECIPVSESREAWRDELLRDLFRDHISKLILIVAKEARISKLILWENVVLYVVWMYDTLLANKPEYVTIEQIQADYMYVVNEADGELFGEGMKNPFLPFYREPGQAAEAPKLRQTCCLYYLTSEKRDRCSTCPKHCLT</sequence>
<protein>
    <submittedName>
        <fullName evidence="3">Siderophore biosynthesis protein</fullName>
    </submittedName>
</protein>
<reference evidence="3 4" key="1">
    <citation type="submission" date="2019-11" db="EMBL/GenBank/DDBJ databases">
        <title>Bacillus idriensis genome.</title>
        <authorList>
            <person name="Konopka E.N."/>
            <person name="Newman J.D."/>
        </authorList>
    </citation>
    <scope>NUCLEOTIDE SEQUENCE [LARGE SCALE GENOMIC DNA]</scope>
    <source>
        <strain evidence="3 4">DSM 19097</strain>
    </source>
</reference>
<proteinExistence type="predicted"/>
<comment type="caution">
    <text evidence="3">The sequence shown here is derived from an EMBL/GenBank/DDBJ whole genome shotgun (WGS) entry which is preliminary data.</text>
</comment>
<accession>A0A6I2M8C9</accession>
<evidence type="ECO:0000313" key="3">
    <source>
        <dbReference type="EMBL" id="MRX54555.1"/>
    </source>
</evidence>
<dbReference type="Proteomes" id="UP000441585">
    <property type="component" value="Unassembled WGS sequence"/>
</dbReference>
<dbReference type="GO" id="GO:0003824">
    <property type="term" value="F:catalytic activity"/>
    <property type="evidence" value="ECO:0007669"/>
    <property type="project" value="UniProtKB-ARBA"/>
</dbReference>
<dbReference type="InterPro" id="IPR024726">
    <property type="entry name" value="FhuF_C"/>
</dbReference>
<dbReference type="RefSeq" id="WP_070874760.1">
    <property type="nucleotide sequence ID" value="NZ_CAJGAA010000002.1"/>
</dbReference>
<dbReference type="EMBL" id="WKKF01000002">
    <property type="protein sequence ID" value="MRX54555.1"/>
    <property type="molecule type" value="Genomic_DNA"/>
</dbReference>
<keyword evidence="4" id="KW-1185">Reference proteome</keyword>
<dbReference type="Pfam" id="PF11575">
    <property type="entry name" value="FhuF_C"/>
    <property type="match status" value="1"/>
</dbReference>
<feature type="domain" description="Aerobactin siderophore biosynthesis IucA/IucC-like C-terminal" evidence="1">
    <location>
        <begin position="61"/>
        <end position="169"/>
    </location>
</feature>
<evidence type="ECO:0000259" key="2">
    <source>
        <dbReference type="Pfam" id="PF11575"/>
    </source>
</evidence>
<evidence type="ECO:0000313" key="4">
    <source>
        <dbReference type="Proteomes" id="UP000441585"/>
    </source>
</evidence>
<dbReference type="Pfam" id="PF06276">
    <property type="entry name" value="FhuF"/>
    <property type="match status" value="1"/>
</dbReference>